<dbReference type="KEGG" id="kpf:IX53_02135"/>
<dbReference type="AlphaFoldDB" id="A0A0G2Z5B6"/>
<organism evidence="7 8">
    <name type="scientific">Kosmotoga pacifica</name>
    <dbReference type="NCBI Taxonomy" id="1330330"/>
    <lineage>
        <taxon>Bacteria</taxon>
        <taxon>Thermotogati</taxon>
        <taxon>Thermotogota</taxon>
        <taxon>Thermotogae</taxon>
        <taxon>Kosmotogales</taxon>
        <taxon>Kosmotogaceae</taxon>
        <taxon>Kosmotoga</taxon>
    </lineage>
</organism>
<dbReference type="GO" id="GO:0043937">
    <property type="term" value="P:regulation of sporulation"/>
    <property type="evidence" value="ECO:0007669"/>
    <property type="project" value="InterPro"/>
</dbReference>
<evidence type="ECO:0000256" key="1">
    <source>
        <dbReference type="ARBA" id="ARBA00022618"/>
    </source>
</evidence>
<keyword evidence="3 4" id="KW-0131">Cell cycle</keyword>
<dbReference type="GO" id="GO:0051301">
    <property type="term" value="P:cell division"/>
    <property type="evidence" value="ECO:0007669"/>
    <property type="project" value="UniProtKB-UniRule"/>
</dbReference>
<dbReference type="Gene3D" id="3.10.28.10">
    <property type="entry name" value="Homing endonucleases"/>
    <property type="match status" value="1"/>
</dbReference>
<evidence type="ECO:0000259" key="5">
    <source>
        <dbReference type="Pfam" id="PF02650"/>
    </source>
</evidence>
<accession>A0A0G2Z5B6</accession>
<gene>
    <name evidence="4" type="primary">whiA</name>
    <name evidence="7" type="ORF">IX53_02135</name>
</gene>
<evidence type="ECO:0000259" key="6">
    <source>
        <dbReference type="Pfam" id="PF14527"/>
    </source>
</evidence>
<dbReference type="InterPro" id="IPR023054">
    <property type="entry name" value="Sporulation_regulator_WhiA_C"/>
</dbReference>
<name>A0A0G2Z5B6_9BACT</name>
<dbReference type="Pfam" id="PF02650">
    <property type="entry name" value="HTH_WhiA"/>
    <property type="match status" value="1"/>
</dbReference>
<evidence type="ECO:0000256" key="4">
    <source>
        <dbReference type="HAMAP-Rule" id="MF_01420"/>
    </source>
</evidence>
<comment type="function">
    <text evidence="4">Involved in cell division and chromosome segregation.</text>
</comment>
<evidence type="ECO:0000256" key="2">
    <source>
        <dbReference type="ARBA" id="ARBA00023125"/>
    </source>
</evidence>
<dbReference type="SUPFAM" id="SSF55608">
    <property type="entry name" value="Homing endonucleases"/>
    <property type="match status" value="1"/>
</dbReference>
<evidence type="ECO:0000313" key="7">
    <source>
        <dbReference type="EMBL" id="AKI96815.1"/>
    </source>
</evidence>
<proteinExistence type="inferred from homology"/>
<dbReference type="PANTHER" id="PTHR37307">
    <property type="entry name" value="CELL DIVISION PROTEIN WHIA-RELATED"/>
    <property type="match status" value="1"/>
</dbReference>
<reference evidence="7 8" key="1">
    <citation type="submission" date="2015-04" db="EMBL/GenBank/DDBJ databases">
        <title>Complete Genome Sequence of Kosmotoga pacifica SLHLJ1.</title>
        <authorList>
            <person name="Jiang L.J."/>
            <person name="Shao Z.Z."/>
            <person name="Jebbar M."/>
        </authorList>
    </citation>
    <scope>NUCLEOTIDE SEQUENCE [LARGE SCALE GENOMIC DNA]</scope>
    <source>
        <strain evidence="7 8">SLHLJ1</strain>
    </source>
</reference>
<feature type="domain" description="WhiA LAGLIDADG-like" evidence="6">
    <location>
        <begin position="123"/>
        <end position="205"/>
    </location>
</feature>
<feature type="domain" description="Sporulation regulator WhiA C-terminal" evidence="5">
    <location>
        <begin position="219"/>
        <end position="302"/>
    </location>
</feature>
<keyword evidence="1 4" id="KW-0132">Cell division</keyword>
<dbReference type="PATRIC" id="fig|1330330.3.peg.437"/>
<dbReference type="NCBIfam" id="TIGR00647">
    <property type="entry name" value="DNA_bind_WhiA"/>
    <property type="match status" value="1"/>
</dbReference>
<dbReference type="RefSeq" id="WP_047753950.1">
    <property type="nucleotide sequence ID" value="NZ_CAJUHA010000004.1"/>
</dbReference>
<dbReference type="HAMAP" id="MF_01420">
    <property type="entry name" value="HTH_type_WhiA"/>
    <property type="match status" value="1"/>
</dbReference>
<dbReference type="STRING" id="1330330.IX53_02135"/>
<comment type="similarity">
    <text evidence="4">Belongs to the WhiA family.</text>
</comment>
<dbReference type="OrthoDB" id="401278at2"/>
<keyword evidence="8" id="KW-1185">Reference proteome</keyword>
<sequence length="309" mass="35011">MSFADKIKDEICHLNIENDLESRAEFLGYVKSRGSLRISAGEKYLSISIGSIASLKRLYMLSKKLELVPIETNIVEETKLKHRRGGEILYSFDKIYDFLERFGISILSDDIPDFVKHDPAYFGAFIRGLYLAGGSIVDPSRGYHLEISLDTTKNFVLNLLKHLSRVFNIKAGYVEVGKKYKVYIKSSRDIVELLSLMEASRAVSVLLKAVEVRQIRGNVSRTLNFITANANKSGQAMAKHVKAIRTIEKKLGLEKLPAELARVAKLRLEYEDLNLRELGELMDPPMSKSAVFNRLKKLQKIAERLEGEK</sequence>
<dbReference type="InterPro" id="IPR003802">
    <property type="entry name" value="Sporulation_regulator_WhiA"/>
</dbReference>
<dbReference type="EMBL" id="CP011232">
    <property type="protein sequence ID" value="AKI96815.1"/>
    <property type="molecule type" value="Genomic_DNA"/>
</dbReference>
<dbReference type="InterPro" id="IPR039518">
    <property type="entry name" value="WhiA_LAGLIDADG_dom"/>
</dbReference>
<dbReference type="Proteomes" id="UP000035159">
    <property type="component" value="Chromosome"/>
</dbReference>
<protein>
    <recommendedName>
        <fullName evidence="4">Probable cell division protein WhiA</fullName>
    </recommendedName>
</protein>
<dbReference type="GO" id="GO:0003677">
    <property type="term" value="F:DNA binding"/>
    <property type="evidence" value="ECO:0007669"/>
    <property type="project" value="UniProtKB-UniRule"/>
</dbReference>
<dbReference type="PANTHER" id="PTHR37307:SF1">
    <property type="entry name" value="CELL DIVISION PROTEIN WHIA-RELATED"/>
    <property type="match status" value="1"/>
</dbReference>
<keyword evidence="2 4" id="KW-0238">DNA-binding</keyword>
<evidence type="ECO:0000313" key="8">
    <source>
        <dbReference type="Proteomes" id="UP000035159"/>
    </source>
</evidence>
<dbReference type="Pfam" id="PF14527">
    <property type="entry name" value="LAGLIDADG_WhiA"/>
    <property type="match status" value="1"/>
</dbReference>
<dbReference type="InterPro" id="IPR027434">
    <property type="entry name" value="Homing_endonucl"/>
</dbReference>
<evidence type="ECO:0000256" key="3">
    <source>
        <dbReference type="ARBA" id="ARBA00023306"/>
    </source>
</evidence>